<evidence type="ECO:0000256" key="1">
    <source>
        <dbReference type="SAM" id="SignalP"/>
    </source>
</evidence>
<dbReference type="EMBL" id="LGTZ01000225">
    <property type="protein sequence ID" value="OJD26440.1"/>
    <property type="molecule type" value="Genomic_DNA"/>
</dbReference>
<organism evidence="2 3">
    <name type="scientific">Blastomyces percursus</name>
    <dbReference type="NCBI Taxonomy" id="1658174"/>
    <lineage>
        <taxon>Eukaryota</taxon>
        <taxon>Fungi</taxon>
        <taxon>Dikarya</taxon>
        <taxon>Ascomycota</taxon>
        <taxon>Pezizomycotina</taxon>
        <taxon>Eurotiomycetes</taxon>
        <taxon>Eurotiomycetidae</taxon>
        <taxon>Onygenales</taxon>
        <taxon>Ajellomycetaceae</taxon>
        <taxon>Blastomyces</taxon>
    </lineage>
</organism>
<feature type="chain" id="PRO_5012814630" description="Secreted protein" evidence="1">
    <location>
        <begin position="30"/>
        <end position="68"/>
    </location>
</feature>
<accession>A0A1J9QDA0</accession>
<gene>
    <name evidence="2" type="ORF">ACJ73_02189</name>
</gene>
<name>A0A1J9QDA0_9EURO</name>
<keyword evidence="1" id="KW-0732">Signal</keyword>
<proteinExistence type="predicted"/>
<evidence type="ECO:0000313" key="2">
    <source>
        <dbReference type="EMBL" id="OJD26440.1"/>
    </source>
</evidence>
<sequence>MRRTGRRGWRWMLMAIIIMGSRLVGQARGHLQRRERERGRMVVMGMGRWRTYLVMTGWMGRDKMKIRP</sequence>
<keyword evidence="3" id="KW-1185">Reference proteome</keyword>
<evidence type="ECO:0000313" key="3">
    <source>
        <dbReference type="Proteomes" id="UP000242791"/>
    </source>
</evidence>
<reference evidence="2 3" key="1">
    <citation type="submission" date="2015-08" db="EMBL/GenBank/DDBJ databases">
        <title>Emmonsia species relationships and genome sequence.</title>
        <authorList>
            <person name="Cuomo C.A."/>
            <person name="Schwartz I.S."/>
            <person name="Kenyon C."/>
            <person name="De Hoog G.S."/>
            <person name="Govender N.P."/>
            <person name="Botha A."/>
            <person name="Moreno L."/>
            <person name="De Vries M."/>
            <person name="Munoz J.F."/>
            <person name="Stielow J.B."/>
        </authorList>
    </citation>
    <scope>NUCLEOTIDE SEQUENCE [LARGE SCALE GENOMIC DNA]</scope>
    <source>
        <strain evidence="2 3">EI222</strain>
    </source>
</reference>
<feature type="signal peptide" evidence="1">
    <location>
        <begin position="1"/>
        <end position="29"/>
    </location>
</feature>
<evidence type="ECO:0008006" key="4">
    <source>
        <dbReference type="Google" id="ProtNLM"/>
    </source>
</evidence>
<dbReference type="AlphaFoldDB" id="A0A1J9QDA0"/>
<protein>
    <recommendedName>
        <fullName evidence="4">Secreted protein</fullName>
    </recommendedName>
</protein>
<dbReference type="Proteomes" id="UP000242791">
    <property type="component" value="Unassembled WGS sequence"/>
</dbReference>
<dbReference type="VEuPathDB" id="FungiDB:ACJ73_02189"/>
<comment type="caution">
    <text evidence="2">The sequence shown here is derived from an EMBL/GenBank/DDBJ whole genome shotgun (WGS) entry which is preliminary data.</text>
</comment>